<evidence type="ECO:0000313" key="4">
    <source>
        <dbReference type="Proteomes" id="UP000030665"/>
    </source>
</evidence>
<sequence length="398" mass="44815">MPTTETRRGSRQSVSSRDLRLSSPLVHTFDIIFDNPESIYFAGQKLAGKIVLEFIDSAKVNNVLIELRGGAKTYWTKDSGRSRKHYRDSEPYFCEQFNTNYTNQYRMGKESPVLPKGKHEIPFSYRLPENLPSSFEGEFGFVRYTCKVTMERPWEPDLICKRAFTVAGNEDLPEEKTGMAEVSASGSTLHFSCCCRRGLTKVELTLPRSYYVPGEEVLAQMSIASQGQKAPRSYLLCIQQHSCYYAKDFSGKKHKKVVMREILGDRVAISGTEDAPVVRKLLLPAIPPKLTRCKIIEITYSCTFQVDQKLSLSIPLTVGSITPKKLLLNSLVEAVKSGEQPQNSQRSAIQRSDRKSWSAKITFKNSVFGEVDIHDGREKLAFGCPTFAPKYPCLISSC</sequence>
<dbReference type="Gene3D" id="2.60.40.640">
    <property type="match status" value="2"/>
</dbReference>
<evidence type="ECO:0000259" key="2">
    <source>
        <dbReference type="SMART" id="SM01017"/>
    </source>
</evidence>
<dbReference type="OrthoDB" id="2333384at2759"/>
<evidence type="ECO:0000256" key="1">
    <source>
        <dbReference type="ARBA" id="ARBA00005298"/>
    </source>
</evidence>
<keyword evidence="4" id="KW-1185">Reference proteome</keyword>
<dbReference type="InterPro" id="IPR014756">
    <property type="entry name" value="Ig_E-set"/>
</dbReference>
<dbReference type="PANTHER" id="PTHR11188">
    <property type="entry name" value="ARRESTIN DOMAIN CONTAINING PROTEIN"/>
    <property type="match status" value="1"/>
</dbReference>
<dbReference type="InterPro" id="IPR011022">
    <property type="entry name" value="Arrestin_C-like"/>
</dbReference>
<dbReference type="AlphaFoldDB" id="A0A077Z3G3"/>
<dbReference type="SMART" id="SM01017">
    <property type="entry name" value="Arrestin_C"/>
    <property type="match status" value="1"/>
</dbReference>
<accession>A0A077Z3G3</accession>
<dbReference type="EMBL" id="HG805894">
    <property type="protein sequence ID" value="CDW54389.1"/>
    <property type="molecule type" value="Genomic_DNA"/>
</dbReference>
<dbReference type="STRING" id="36087.A0A077Z3G3"/>
<dbReference type="PANTHER" id="PTHR11188:SF176">
    <property type="entry name" value="ARRESTIN DOMAIN-CONTAINING PROTEIN 1"/>
    <property type="match status" value="1"/>
</dbReference>
<dbReference type="SUPFAM" id="SSF81296">
    <property type="entry name" value="E set domains"/>
    <property type="match status" value="2"/>
</dbReference>
<gene>
    <name evidence="3" type="ORF">TTRE_0000265901</name>
</gene>
<dbReference type="Pfam" id="PF00339">
    <property type="entry name" value="Arrestin_N"/>
    <property type="match status" value="1"/>
</dbReference>
<evidence type="ECO:0000313" key="3">
    <source>
        <dbReference type="EMBL" id="CDW54389.1"/>
    </source>
</evidence>
<reference evidence="3" key="1">
    <citation type="submission" date="2014-01" db="EMBL/GenBank/DDBJ databases">
        <authorList>
            <person name="Aslett M."/>
        </authorList>
    </citation>
    <scope>NUCLEOTIDE SEQUENCE</scope>
</reference>
<dbReference type="GO" id="GO:0015031">
    <property type="term" value="P:protein transport"/>
    <property type="evidence" value="ECO:0007669"/>
    <property type="project" value="TreeGrafter"/>
</dbReference>
<organism evidence="3 4">
    <name type="scientific">Trichuris trichiura</name>
    <name type="common">Whipworm</name>
    <name type="synonym">Trichocephalus trichiurus</name>
    <dbReference type="NCBI Taxonomy" id="36087"/>
    <lineage>
        <taxon>Eukaryota</taxon>
        <taxon>Metazoa</taxon>
        <taxon>Ecdysozoa</taxon>
        <taxon>Nematoda</taxon>
        <taxon>Enoplea</taxon>
        <taxon>Dorylaimia</taxon>
        <taxon>Trichinellida</taxon>
        <taxon>Trichuridae</taxon>
        <taxon>Trichuris</taxon>
    </lineage>
</organism>
<dbReference type="InterPro" id="IPR050357">
    <property type="entry name" value="Arrestin_domain-protein"/>
</dbReference>
<name>A0A077Z3G3_TRITR</name>
<proteinExistence type="inferred from homology"/>
<dbReference type="InterPro" id="IPR014752">
    <property type="entry name" value="Arrestin-like_C"/>
</dbReference>
<dbReference type="Proteomes" id="UP000030665">
    <property type="component" value="Unassembled WGS sequence"/>
</dbReference>
<dbReference type="GO" id="GO:0005737">
    <property type="term" value="C:cytoplasm"/>
    <property type="evidence" value="ECO:0007669"/>
    <property type="project" value="TreeGrafter"/>
</dbReference>
<reference evidence="3" key="2">
    <citation type="submission" date="2014-03" db="EMBL/GenBank/DDBJ databases">
        <title>The whipworm genome and dual-species transcriptomics of an intimate host-pathogen interaction.</title>
        <authorList>
            <person name="Foth B.J."/>
            <person name="Tsai I.J."/>
            <person name="Reid A.J."/>
            <person name="Bancroft A.J."/>
            <person name="Nichol S."/>
            <person name="Tracey A."/>
            <person name="Holroyd N."/>
            <person name="Cotton J.A."/>
            <person name="Stanley E.J."/>
            <person name="Zarowiecki M."/>
            <person name="Liu J.Z."/>
            <person name="Huckvale T."/>
            <person name="Cooper P.J."/>
            <person name="Grencis R.K."/>
            <person name="Berriman M."/>
        </authorList>
    </citation>
    <scope>NUCLEOTIDE SEQUENCE [LARGE SCALE GENOMIC DNA]</scope>
</reference>
<feature type="domain" description="Arrestin C-terminal-like" evidence="2">
    <location>
        <begin position="196"/>
        <end position="323"/>
    </location>
</feature>
<comment type="similarity">
    <text evidence="1">Belongs to the arrestin family.</text>
</comment>
<dbReference type="Pfam" id="PF02752">
    <property type="entry name" value="Arrestin_C"/>
    <property type="match status" value="1"/>
</dbReference>
<dbReference type="InterPro" id="IPR011021">
    <property type="entry name" value="Arrestin-like_N"/>
</dbReference>
<protein>
    <submittedName>
        <fullName evidence="3">Arrestin C and Arrestin N domain containing prote in</fullName>
    </submittedName>
</protein>